<evidence type="ECO:0000313" key="3">
    <source>
        <dbReference type="Proteomes" id="UP000077755"/>
    </source>
</evidence>
<sequence>MAYCCVVLGLSLLKYYYTLVKEFVFWESAGHLHIAEVFACADSSLDVYELNTDRSGWFLKFKVDLDQLSKDFPVMSDNKFTFVDEYAFSVLSLVRGREDFDEDPVLVLEGPGKVIVYNLVDQSWKEVCNFCQADKARDWPCGIFKAIDYNESLAPVSW</sequence>
<accession>A0A161WY14</accession>
<dbReference type="AlphaFoldDB" id="A0A161WY14"/>
<reference evidence="2" key="2">
    <citation type="submission" date="2022-03" db="EMBL/GenBank/DDBJ databases">
        <title>Draft title - Genomic analysis of global carrot germplasm unveils the trajectory of domestication and the origin of high carotenoid orange carrot.</title>
        <authorList>
            <person name="Iorizzo M."/>
            <person name="Ellison S."/>
            <person name="Senalik D."/>
            <person name="Macko-Podgorni A."/>
            <person name="Grzebelus D."/>
            <person name="Bostan H."/>
            <person name="Rolling W."/>
            <person name="Curaba J."/>
            <person name="Simon P."/>
        </authorList>
    </citation>
    <scope>NUCLEOTIDE SEQUENCE</scope>
    <source>
        <tissue evidence="2">Leaf</tissue>
    </source>
</reference>
<proteinExistence type="predicted"/>
<dbReference type="EMBL" id="LNRQ01000003">
    <property type="protein sequence ID" value="KZN03615.1"/>
    <property type="molecule type" value="Genomic_DNA"/>
</dbReference>
<name>A0A161WY14_DAUCS</name>
<dbReference type="EMBL" id="CP093345">
    <property type="protein sequence ID" value="WOG94719.1"/>
    <property type="molecule type" value="Genomic_DNA"/>
</dbReference>
<organism evidence="1">
    <name type="scientific">Daucus carota subsp. sativus</name>
    <name type="common">Carrot</name>
    <dbReference type="NCBI Taxonomy" id="79200"/>
    <lineage>
        <taxon>Eukaryota</taxon>
        <taxon>Viridiplantae</taxon>
        <taxon>Streptophyta</taxon>
        <taxon>Embryophyta</taxon>
        <taxon>Tracheophyta</taxon>
        <taxon>Spermatophyta</taxon>
        <taxon>Magnoliopsida</taxon>
        <taxon>eudicotyledons</taxon>
        <taxon>Gunneridae</taxon>
        <taxon>Pentapetalae</taxon>
        <taxon>asterids</taxon>
        <taxon>campanulids</taxon>
        <taxon>Apiales</taxon>
        <taxon>Apiaceae</taxon>
        <taxon>Apioideae</taxon>
        <taxon>Scandiceae</taxon>
        <taxon>Daucinae</taxon>
        <taxon>Daucus</taxon>
        <taxon>Daucus sect. Daucus</taxon>
    </lineage>
</organism>
<evidence type="ECO:0008006" key="4">
    <source>
        <dbReference type="Google" id="ProtNLM"/>
    </source>
</evidence>
<dbReference type="Gramene" id="KZN03615">
    <property type="protein sequence ID" value="KZN03615"/>
    <property type="gene ID" value="DCAR_012371"/>
</dbReference>
<reference evidence="1" key="1">
    <citation type="journal article" date="2016" name="Nat. Genet.">
        <title>A high-quality carrot genome assembly provides new insights into carotenoid accumulation and asterid genome evolution.</title>
        <authorList>
            <person name="Iorizzo M."/>
            <person name="Ellison S."/>
            <person name="Senalik D."/>
            <person name="Zeng P."/>
            <person name="Satapoomin P."/>
            <person name="Huang J."/>
            <person name="Bowman M."/>
            <person name="Iovene M."/>
            <person name="Sanseverino W."/>
            <person name="Cavagnaro P."/>
            <person name="Yildiz M."/>
            <person name="Macko-Podgorni A."/>
            <person name="Moranska E."/>
            <person name="Grzebelus E."/>
            <person name="Grzebelus D."/>
            <person name="Ashrafi H."/>
            <person name="Zheng Z."/>
            <person name="Cheng S."/>
            <person name="Spooner D."/>
            <person name="Van Deynze A."/>
            <person name="Simon P."/>
        </authorList>
    </citation>
    <scope>NUCLEOTIDE SEQUENCE [LARGE SCALE GENOMIC DNA]</scope>
    <source>
        <tissue evidence="1">Leaf</tissue>
    </source>
</reference>
<dbReference type="Proteomes" id="UP000077755">
    <property type="component" value="Chromosome 3"/>
</dbReference>
<evidence type="ECO:0000313" key="1">
    <source>
        <dbReference type="EMBL" id="KZN03615.1"/>
    </source>
</evidence>
<keyword evidence="3" id="KW-1185">Reference proteome</keyword>
<protein>
    <recommendedName>
        <fullName evidence="4">F-box associated domain-containing protein</fullName>
    </recommendedName>
</protein>
<evidence type="ECO:0000313" key="2">
    <source>
        <dbReference type="EMBL" id="WOG94719.1"/>
    </source>
</evidence>
<gene>
    <name evidence="1" type="ORF">DCAR_012371</name>
    <name evidence="2" type="ORF">DCAR_0314016</name>
</gene>